<evidence type="ECO:0000313" key="2">
    <source>
        <dbReference type="Proteomes" id="UP001177021"/>
    </source>
</evidence>
<comment type="caution">
    <text evidence="1">The sequence shown here is derived from an EMBL/GenBank/DDBJ whole genome shotgun (WGS) entry which is preliminary data.</text>
</comment>
<protein>
    <submittedName>
        <fullName evidence="1">Uncharacterized protein</fullName>
    </submittedName>
</protein>
<gene>
    <name evidence="1" type="ORF">MILVUS5_LOCUS1903</name>
</gene>
<sequence length="225" mass="26001">MVKVTIVGRGSDGLPLAQGLRYVNEENSYLSFYRQKAEFILQEISKGTLTPSMMTILIDHYCFNFLVENGVVYIALCESTYPRKLAFHYLQDIQKEFEKFDKTLIGKITKPYSFVKFDGIIANFSRQYIDTRTQANLAKLKTNKKQEVNIVTEEMSNILERRRRSLETMRRLVVTSQPTFSTIWCSPRLEVIAMKWTPILIMVITSIALLWASLVLKDDYIISSG</sequence>
<proteinExistence type="predicted"/>
<reference evidence="1" key="1">
    <citation type="submission" date="2023-10" db="EMBL/GenBank/DDBJ databases">
        <authorList>
            <person name="Rodriguez Cubillos JULIANA M."/>
            <person name="De Vega J."/>
        </authorList>
    </citation>
    <scope>NUCLEOTIDE SEQUENCE</scope>
</reference>
<organism evidence="1 2">
    <name type="scientific">Trifolium pratense</name>
    <name type="common">Red clover</name>
    <dbReference type="NCBI Taxonomy" id="57577"/>
    <lineage>
        <taxon>Eukaryota</taxon>
        <taxon>Viridiplantae</taxon>
        <taxon>Streptophyta</taxon>
        <taxon>Embryophyta</taxon>
        <taxon>Tracheophyta</taxon>
        <taxon>Spermatophyta</taxon>
        <taxon>Magnoliopsida</taxon>
        <taxon>eudicotyledons</taxon>
        <taxon>Gunneridae</taxon>
        <taxon>Pentapetalae</taxon>
        <taxon>rosids</taxon>
        <taxon>fabids</taxon>
        <taxon>Fabales</taxon>
        <taxon>Fabaceae</taxon>
        <taxon>Papilionoideae</taxon>
        <taxon>50 kb inversion clade</taxon>
        <taxon>NPAAA clade</taxon>
        <taxon>Hologalegina</taxon>
        <taxon>IRL clade</taxon>
        <taxon>Trifolieae</taxon>
        <taxon>Trifolium</taxon>
    </lineage>
</organism>
<evidence type="ECO:0000313" key="1">
    <source>
        <dbReference type="EMBL" id="CAJ2630045.1"/>
    </source>
</evidence>
<keyword evidence="2" id="KW-1185">Reference proteome</keyword>
<accession>A0ACB0IDH1</accession>
<dbReference type="Proteomes" id="UP001177021">
    <property type="component" value="Unassembled WGS sequence"/>
</dbReference>
<name>A0ACB0IDH1_TRIPR</name>
<dbReference type="EMBL" id="CASHSV030000001">
    <property type="protein sequence ID" value="CAJ2630045.1"/>
    <property type="molecule type" value="Genomic_DNA"/>
</dbReference>